<proteinExistence type="predicted"/>
<sequence length="75" mass="8717">MSAIQPQTPQQFYAEFFASRAARNGEVIRRKASDVDRFVGTEAFLAEMKRRGFRVYRNAGQFVVFCNREPVQRLV</sequence>
<keyword evidence="1" id="KW-0413">Isomerase</keyword>
<evidence type="ECO:0000313" key="1">
    <source>
        <dbReference type="EMBL" id="NEY89349.1"/>
    </source>
</evidence>
<dbReference type="GO" id="GO:0016853">
    <property type="term" value="F:isomerase activity"/>
    <property type="evidence" value="ECO:0007669"/>
    <property type="project" value="UniProtKB-KW"/>
</dbReference>
<comment type="caution">
    <text evidence="1">The sequence shown here is derived from an EMBL/GenBank/DDBJ whole genome shotgun (WGS) entry which is preliminary data.</text>
</comment>
<name>A0A6M0QPI5_9RHOB</name>
<evidence type="ECO:0000313" key="2">
    <source>
        <dbReference type="Proteomes" id="UP000477782"/>
    </source>
</evidence>
<dbReference type="EMBL" id="JAAIVJ010000001">
    <property type="protein sequence ID" value="NEY89349.1"/>
    <property type="molecule type" value="Genomic_DNA"/>
</dbReference>
<protein>
    <submittedName>
        <fullName evidence="1">N-(5'-phosphoribosyl)anthranilate isomerase</fullName>
    </submittedName>
</protein>
<gene>
    <name evidence="1" type="ORF">G4Z14_03490</name>
</gene>
<reference evidence="1 2" key="1">
    <citation type="submission" date="2020-02" db="EMBL/GenBank/DDBJ databases">
        <authorList>
            <person name="Chen W.-M."/>
        </authorList>
    </citation>
    <scope>NUCLEOTIDE SEQUENCE [LARGE SCALE GENOMIC DNA]</scope>
    <source>
        <strain evidence="1 2">KMS-5</strain>
    </source>
</reference>
<dbReference type="Proteomes" id="UP000477782">
    <property type="component" value="Unassembled WGS sequence"/>
</dbReference>
<dbReference type="AlphaFoldDB" id="A0A6M0QPI5"/>
<organism evidence="1 2">
    <name type="scientific">Tabrizicola oligotrophica</name>
    <dbReference type="NCBI Taxonomy" id="2710650"/>
    <lineage>
        <taxon>Bacteria</taxon>
        <taxon>Pseudomonadati</taxon>
        <taxon>Pseudomonadota</taxon>
        <taxon>Alphaproteobacteria</taxon>
        <taxon>Rhodobacterales</taxon>
        <taxon>Paracoccaceae</taxon>
        <taxon>Tabrizicola</taxon>
    </lineage>
</organism>
<dbReference type="RefSeq" id="WP_164623350.1">
    <property type="nucleotide sequence ID" value="NZ_JAAIVJ010000001.1"/>
</dbReference>
<keyword evidence="2" id="KW-1185">Reference proteome</keyword>
<accession>A0A6M0QPI5</accession>